<protein>
    <submittedName>
        <fullName evidence="1">Uncharacterized protein</fullName>
    </submittedName>
</protein>
<dbReference type="PhylomeDB" id="A0A0A2L2H7"/>
<keyword evidence="2" id="KW-1185">Reference proteome</keyword>
<dbReference type="AlphaFoldDB" id="A0A0A2L2H7"/>
<proteinExistence type="predicted"/>
<evidence type="ECO:0000313" key="2">
    <source>
        <dbReference type="Proteomes" id="UP000030104"/>
    </source>
</evidence>
<reference evidence="1 2" key="1">
    <citation type="journal article" date="2015" name="Mol. Plant Microbe Interact.">
        <title>Genome, transcriptome, and functional analyses of Penicillium expansum provide new insights into secondary metabolism and pathogenicity.</title>
        <authorList>
            <person name="Ballester A.R."/>
            <person name="Marcet-Houben M."/>
            <person name="Levin E."/>
            <person name="Sela N."/>
            <person name="Selma-Lazaro C."/>
            <person name="Carmona L."/>
            <person name="Wisniewski M."/>
            <person name="Droby S."/>
            <person name="Gonzalez-Candelas L."/>
            <person name="Gabaldon T."/>
        </authorList>
    </citation>
    <scope>NUCLEOTIDE SEQUENCE [LARGE SCALE GENOMIC DNA]</scope>
    <source>
        <strain evidence="1 2">PHI-1</strain>
    </source>
</reference>
<sequence length="38" mass="4597">MLRCQWSNTKWSFRESPDIELRLIYDIEDGQVKARQAI</sequence>
<dbReference type="Proteomes" id="UP000030104">
    <property type="component" value="Unassembled WGS sequence"/>
</dbReference>
<dbReference type="OrthoDB" id="4521223at2759"/>
<evidence type="ECO:0000313" key="1">
    <source>
        <dbReference type="EMBL" id="KGO74262.1"/>
    </source>
</evidence>
<gene>
    <name evidence="1" type="ORF">PITC_085090</name>
</gene>
<accession>A0A0A2L2H7</accession>
<organism evidence="1 2">
    <name type="scientific">Penicillium italicum</name>
    <name type="common">Blue mold</name>
    <dbReference type="NCBI Taxonomy" id="40296"/>
    <lineage>
        <taxon>Eukaryota</taxon>
        <taxon>Fungi</taxon>
        <taxon>Dikarya</taxon>
        <taxon>Ascomycota</taxon>
        <taxon>Pezizomycotina</taxon>
        <taxon>Eurotiomycetes</taxon>
        <taxon>Eurotiomycetidae</taxon>
        <taxon>Eurotiales</taxon>
        <taxon>Aspergillaceae</taxon>
        <taxon>Penicillium</taxon>
    </lineage>
</organism>
<dbReference type="EMBL" id="JQGA01000699">
    <property type="protein sequence ID" value="KGO74262.1"/>
    <property type="molecule type" value="Genomic_DNA"/>
</dbReference>
<dbReference type="HOGENOM" id="CLU_3335777_0_0_1"/>
<comment type="caution">
    <text evidence="1">The sequence shown here is derived from an EMBL/GenBank/DDBJ whole genome shotgun (WGS) entry which is preliminary data.</text>
</comment>
<name>A0A0A2L2H7_PENIT</name>